<evidence type="ECO:0000313" key="2">
    <source>
        <dbReference type="EMBL" id="AUF82428.1"/>
    </source>
</evidence>
<name>A0A2P0VNE9_9VIRU</name>
<proteinExistence type="predicted"/>
<protein>
    <submittedName>
        <fullName evidence="2">Uncharacterized protein</fullName>
    </submittedName>
</protein>
<dbReference type="Proteomes" id="UP000244773">
    <property type="component" value="Segment"/>
</dbReference>
<accession>A0A2P0VNE9</accession>
<evidence type="ECO:0000256" key="1">
    <source>
        <dbReference type="SAM" id="MobiDB-lite"/>
    </source>
</evidence>
<gene>
    <name evidence="2" type="ORF">TetV_336</name>
</gene>
<reference evidence="2" key="1">
    <citation type="journal article" date="2018" name="Virology">
        <title>A giant virus infecting green algae encodes key fermentation genes.</title>
        <authorList>
            <person name="Schvarcz C.R."/>
            <person name="Steward G.F."/>
        </authorList>
    </citation>
    <scope>NUCLEOTIDE SEQUENCE [LARGE SCALE GENOMIC DNA]</scope>
</reference>
<feature type="compositionally biased region" description="Basic and acidic residues" evidence="1">
    <location>
        <begin position="22"/>
        <end position="41"/>
    </location>
</feature>
<sequence>MDKEEIDMSAVKSMIATRENTRLSEILQKEKEKKEKKEAKRAARRKAKYGDEEDY</sequence>
<feature type="region of interest" description="Disordered" evidence="1">
    <location>
        <begin position="22"/>
        <end position="55"/>
    </location>
</feature>
<dbReference type="EMBL" id="KY322437">
    <property type="protein sequence ID" value="AUF82428.1"/>
    <property type="molecule type" value="Genomic_DNA"/>
</dbReference>
<evidence type="ECO:0000313" key="3">
    <source>
        <dbReference type="Proteomes" id="UP000244773"/>
    </source>
</evidence>
<keyword evidence="3" id="KW-1185">Reference proteome</keyword>
<organism evidence="2">
    <name type="scientific">Tetraselmis virus 1</name>
    <dbReference type="NCBI Taxonomy" id="2060617"/>
    <lineage>
        <taxon>Viruses</taxon>
        <taxon>Varidnaviria</taxon>
        <taxon>Bamfordvirae</taxon>
        <taxon>Nucleocytoviricota</taxon>
        <taxon>Megaviricetes</taxon>
        <taxon>Imitervirales</taxon>
        <taxon>Allomimiviridae</taxon>
        <taxon>Oceanusvirus</taxon>
        <taxon>Oceanusvirus kaneohense</taxon>
    </lineage>
</organism>